<reference evidence="1" key="1">
    <citation type="journal article" date="2021" name="Proc. Natl. Acad. Sci. U.S.A.">
        <title>A Catalog of Tens of Thousands of Viruses from Human Metagenomes Reveals Hidden Associations with Chronic Diseases.</title>
        <authorList>
            <person name="Tisza M.J."/>
            <person name="Buck C.B."/>
        </authorList>
    </citation>
    <scope>NUCLEOTIDE SEQUENCE</scope>
    <source>
        <strain evidence="1">CtQdF5</strain>
    </source>
</reference>
<dbReference type="Pfam" id="PF10076">
    <property type="entry name" value="Phage_Mu_Gp48"/>
    <property type="match status" value="1"/>
</dbReference>
<accession>A0A8S5U2Z2</accession>
<organism evidence="1">
    <name type="scientific">Myoviridae sp. ctQdF5</name>
    <dbReference type="NCBI Taxonomy" id="2825101"/>
    <lineage>
        <taxon>Viruses</taxon>
        <taxon>Duplodnaviria</taxon>
        <taxon>Heunggongvirae</taxon>
        <taxon>Uroviricota</taxon>
        <taxon>Caudoviricetes</taxon>
    </lineage>
</organism>
<proteinExistence type="predicted"/>
<sequence>MIRDNLPTFVYDIKQMKELIDAEESELVRLYSFFEKFANEFNIFSCTDTIGRFENDYAINTNEELSLEQRRLKILIKKYQKLIPTIANLEDVVKRLLGADIVKIKEVGCRLDVYVGSAILLENMDIAKKFFKDVRPAHFDYKFINSVPRDEVATIYIGVGEFMHKKMKFEVAD</sequence>
<evidence type="ECO:0000313" key="1">
    <source>
        <dbReference type="EMBL" id="DAF88782.1"/>
    </source>
</evidence>
<name>A0A8S5U2Z2_9CAUD</name>
<protein>
    <submittedName>
        <fullName evidence="1">Tail protein</fullName>
    </submittedName>
</protein>
<dbReference type="InterPro" id="IPR018755">
    <property type="entry name" value="Phage_Mu_Gp48"/>
</dbReference>
<dbReference type="EMBL" id="BK015995">
    <property type="protein sequence ID" value="DAF88782.1"/>
    <property type="molecule type" value="Genomic_DNA"/>
</dbReference>